<protein>
    <submittedName>
        <fullName evidence="2">Uncharacterized protein</fullName>
    </submittedName>
</protein>
<accession>A0A834IU44</accession>
<proteinExistence type="predicted"/>
<organism evidence="2 3">
    <name type="scientific">Rhynchophorus ferrugineus</name>
    <name type="common">Red palm weevil</name>
    <name type="synonym">Curculio ferrugineus</name>
    <dbReference type="NCBI Taxonomy" id="354439"/>
    <lineage>
        <taxon>Eukaryota</taxon>
        <taxon>Metazoa</taxon>
        <taxon>Ecdysozoa</taxon>
        <taxon>Arthropoda</taxon>
        <taxon>Hexapoda</taxon>
        <taxon>Insecta</taxon>
        <taxon>Pterygota</taxon>
        <taxon>Neoptera</taxon>
        <taxon>Endopterygota</taxon>
        <taxon>Coleoptera</taxon>
        <taxon>Polyphaga</taxon>
        <taxon>Cucujiformia</taxon>
        <taxon>Curculionidae</taxon>
        <taxon>Dryophthorinae</taxon>
        <taxon>Rhynchophorus</taxon>
    </lineage>
</organism>
<dbReference type="Proteomes" id="UP000625711">
    <property type="component" value="Unassembled WGS sequence"/>
</dbReference>
<keyword evidence="3" id="KW-1185">Reference proteome</keyword>
<evidence type="ECO:0000313" key="3">
    <source>
        <dbReference type="Proteomes" id="UP000625711"/>
    </source>
</evidence>
<comment type="caution">
    <text evidence="2">The sequence shown here is derived from an EMBL/GenBank/DDBJ whole genome shotgun (WGS) entry which is preliminary data.</text>
</comment>
<name>A0A834IU44_RHYFE</name>
<reference evidence="2" key="1">
    <citation type="submission" date="2020-08" db="EMBL/GenBank/DDBJ databases">
        <title>Genome sequencing and assembly of the red palm weevil Rhynchophorus ferrugineus.</title>
        <authorList>
            <person name="Dias G.B."/>
            <person name="Bergman C.M."/>
            <person name="Manee M."/>
        </authorList>
    </citation>
    <scope>NUCLEOTIDE SEQUENCE</scope>
    <source>
        <strain evidence="2">AA-2017</strain>
        <tissue evidence="2">Whole larva</tissue>
    </source>
</reference>
<gene>
    <name evidence="2" type="ORF">GWI33_005363</name>
</gene>
<evidence type="ECO:0000313" key="2">
    <source>
        <dbReference type="EMBL" id="KAF7286445.1"/>
    </source>
</evidence>
<dbReference type="AlphaFoldDB" id="A0A834IU44"/>
<dbReference type="EMBL" id="JAACXV010000026">
    <property type="protein sequence ID" value="KAF7286445.1"/>
    <property type="molecule type" value="Genomic_DNA"/>
</dbReference>
<evidence type="ECO:0000256" key="1">
    <source>
        <dbReference type="SAM" id="MobiDB-lite"/>
    </source>
</evidence>
<sequence length="78" mass="9000">MDRGRQQNNNNTVGQNEEDKRIVDQWRSAEGQVAVEVAIDLFGVFIIAPAMDRCQWRRTATETRKSCPINRSPSDCRY</sequence>
<feature type="region of interest" description="Disordered" evidence="1">
    <location>
        <begin position="1"/>
        <end position="20"/>
    </location>
</feature>
<feature type="compositionally biased region" description="Polar residues" evidence="1">
    <location>
        <begin position="1"/>
        <end position="15"/>
    </location>
</feature>